<dbReference type="Pfam" id="PF01963">
    <property type="entry name" value="TraB_PrgY_gumN"/>
    <property type="match status" value="1"/>
</dbReference>
<feature type="chain" id="PRO_5011527718" evidence="1">
    <location>
        <begin position="24"/>
        <end position="322"/>
    </location>
</feature>
<evidence type="ECO:0000313" key="3">
    <source>
        <dbReference type="Proteomes" id="UP000198788"/>
    </source>
</evidence>
<dbReference type="EMBL" id="FOZV01000003">
    <property type="protein sequence ID" value="SFS53578.1"/>
    <property type="molecule type" value="Genomic_DNA"/>
</dbReference>
<evidence type="ECO:0000313" key="2">
    <source>
        <dbReference type="EMBL" id="SFS53578.1"/>
    </source>
</evidence>
<organism evidence="2 3">
    <name type="scientific">Brevundimonas viscosa</name>
    <dbReference type="NCBI Taxonomy" id="871741"/>
    <lineage>
        <taxon>Bacteria</taxon>
        <taxon>Pseudomonadati</taxon>
        <taxon>Pseudomonadota</taxon>
        <taxon>Alphaproteobacteria</taxon>
        <taxon>Caulobacterales</taxon>
        <taxon>Caulobacteraceae</taxon>
        <taxon>Brevundimonas</taxon>
    </lineage>
</organism>
<name>A0A1I6QMN2_9CAUL</name>
<evidence type="ECO:0000256" key="1">
    <source>
        <dbReference type="SAM" id="SignalP"/>
    </source>
</evidence>
<reference evidence="3" key="1">
    <citation type="submission" date="2016-10" db="EMBL/GenBank/DDBJ databases">
        <authorList>
            <person name="Varghese N."/>
            <person name="Submissions S."/>
        </authorList>
    </citation>
    <scope>NUCLEOTIDE SEQUENCE [LARGE SCALE GENOMIC DNA]</scope>
    <source>
        <strain evidence="3">CGMCC 1.10683</strain>
    </source>
</reference>
<dbReference type="OrthoDB" id="7200258at2"/>
<keyword evidence="3" id="KW-1185">Reference proteome</keyword>
<keyword evidence="1" id="KW-0732">Signal</keyword>
<dbReference type="RefSeq" id="WP_092309610.1">
    <property type="nucleotide sequence ID" value="NZ_FOZV01000003.1"/>
</dbReference>
<dbReference type="CDD" id="cd14788">
    <property type="entry name" value="GumN"/>
    <property type="match status" value="1"/>
</dbReference>
<feature type="signal peptide" evidence="1">
    <location>
        <begin position="1"/>
        <end position="23"/>
    </location>
</feature>
<dbReference type="Proteomes" id="UP000198788">
    <property type="component" value="Unassembled WGS sequence"/>
</dbReference>
<dbReference type="AlphaFoldDB" id="A0A1I6QMN2"/>
<gene>
    <name evidence="2" type="ORF">SAMN05192570_1963</name>
</gene>
<dbReference type="InterPro" id="IPR002816">
    <property type="entry name" value="TraB/PrgY/GumN_fam"/>
</dbReference>
<proteinExistence type="predicted"/>
<protein>
    <submittedName>
        <fullName evidence="2">Uncharacterized conserved protein YbaP, TraB family</fullName>
    </submittedName>
</protein>
<accession>A0A1I6QMN2</accession>
<sequence>MKKVAIPAFSLALVWGAAGFAQDAALAPDPAVAEATDLGEVVVTARRAGAPMWTVERGDSVVILIGSIEGVPRDHPWRPEALEAATLRSQRILYPMEARASPADVLRLVWRIRTIARLPAGRTVGDYVSPELLGRLERLKADERSDRWKTESLVGLSLDLLRDAGRERRARGAPTVVREAARRARIPGEPVGLVRGDELIDNLITLPPETYLPCLEAAVDAAETGSAAARARVDDWSRLRVPEVLDNPLDRALNLCWPSGDPEIAPVLRTRWGQAVQEALGQPGVTLAVAPLRILAEAGGVLDQLEAEGLDPAGPAWRVDQR</sequence>